<dbReference type="CDD" id="cd00305">
    <property type="entry name" value="Cu-Zn_Superoxide_Dismutase"/>
    <property type="match status" value="1"/>
</dbReference>
<dbReference type="InterPro" id="IPR018152">
    <property type="entry name" value="SOD_Cu/Zn_BS"/>
</dbReference>
<proteinExistence type="inferred from homology"/>
<dbReference type="PROSITE" id="PS00332">
    <property type="entry name" value="SOD_CU_ZN_2"/>
    <property type="match status" value="1"/>
</dbReference>
<dbReference type="InterPro" id="IPR024134">
    <property type="entry name" value="SOD_Cu/Zn_/chaperone"/>
</dbReference>
<dbReference type="InterPro" id="IPR036423">
    <property type="entry name" value="SOD-like_Cu/Zn_dom_sf"/>
</dbReference>
<keyword evidence="3" id="KW-0186">Copper</keyword>
<evidence type="ECO:0000259" key="4">
    <source>
        <dbReference type="Pfam" id="PF00080"/>
    </source>
</evidence>
<dbReference type="Proteomes" id="UP000648182">
    <property type="component" value="Unassembled WGS sequence"/>
</dbReference>
<sequence>MEVAILKKLIGPTIMLLFIVGACSSNKDIVEPGKQKEAAPVNAETPINIPLINAEGEKVGEAELSENSKGVAIHVRAEGLEPGKMAIHLHEIGKCTPPDFQSAGAHFNPGHKEHGFHNPKGYHAGDLPNLEVTAEGKVDAVIKTADVTLERGKPNSLLDKDGSALVIHAGEDDYVTDPAGNAGDRIVCGEIVKKGN</sequence>
<comment type="caution">
    <text evidence="5">The sequence shown here is derived from an EMBL/GenBank/DDBJ whole genome shotgun (WGS) entry which is preliminary data.</text>
</comment>
<evidence type="ECO:0000313" key="5">
    <source>
        <dbReference type="EMBL" id="MBD8006468.1"/>
    </source>
</evidence>
<dbReference type="SUPFAM" id="SSF49329">
    <property type="entry name" value="Cu,Zn superoxide dismutase-like"/>
    <property type="match status" value="1"/>
</dbReference>
<dbReference type="InterPro" id="IPR001424">
    <property type="entry name" value="SOD_Cu_Zn_dom"/>
</dbReference>
<accession>A0ABR8VP03</accession>
<dbReference type="PROSITE" id="PS51257">
    <property type="entry name" value="PROKAR_LIPOPROTEIN"/>
    <property type="match status" value="1"/>
</dbReference>
<evidence type="ECO:0000256" key="3">
    <source>
        <dbReference type="RuleBase" id="RU000393"/>
    </source>
</evidence>
<dbReference type="Pfam" id="PF00080">
    <property type="entry name" value="Sod_Cu"/>
    <property type="match status" value="1"/>
</dbReference>
<organism evidence="5 6">
    <name type="scientific">Bacillus norwichensis</name>
    <dbReference type="NCBI Taxonomy" id="2762217"/>
    <lineage>
        <taxon>Bacteria</taxon>
        <taxon>Bacillati</taxon>
        <taxon>Bacillota</taxon>
        <taxon>Bacilli</taxon>
        <taxon>Bacillales</taxon>
        <taxon>Bacillaceae</taxon>
        <taxon>Bacillus</taxon>
    </lineage>
</organism>
<keyword evidence="3" id="KW-0862">Zinc</keyword>
<comment type="cofactor">
    <cofactor evidence="3">
        <name>Zn(2+)</name>
        <dbReference type="ChEBI" id="CHEBI:29105"/>
    </cofactor>
    <text evidence="3">Binds 1 zinc ion per subunit.</text>
</comment>
<evidence type="ECO:0000313" key="6">
    <source>
        <dbReference type="Proteomes" id="UP000648182"/>
    </source>
</evidence>
<comment type="catalytic activity">
    <reaction evidence="3">
        <text>2 superoxide + 2 H(+) = H2O2 + O2</text>
        <dbReference type="Rhea" id="RHEA:20696"/>
        <dbReference type="ChEBI" id="CHEBI:15378"/>
        <dbReference type="ChEBI" id="CHEBI:15379"/>
        <dbReference type="ChEBI" id="CHEBI:16240"/>
        <dbReference type="ChEBI" id="CHEBI:18421"/>
        <dbReference type="EC" id="1.15.1.1"/>
    </reaction>
</comment>
<gene>
    <name evidence="5" type="ORF">H9631_15415</name>
</gene>
<evidence type="ECO:0000256" key="2">
    <source>
        <dbReference type="ARBA" id="ARBA00024900"/>
    </source>
</evidence>
<protein>
    <recommendedName>
        <fullName evidence="3">Superoxide dismutase [Cu-Zn]</fullName>
        <ecNumber evidence="3">1.15.1.1</ecNumber>
    </recommendedName>
</protein>
<comment type="cofactor">
    <cofactor evidence="3">
        <name>Cu cation</name>
        <dbReference type="ChEBI" id="CHEBI:23378"/>
    </cofactor>
    <text evidence="3">Binds 1 copper ion per subunit.</text>
</comment>
<dbReference type="PANTHER" id="PTHR10003">
    <property type="entry name" value="SUPEROXIDE DISMUTASE CU-ZN -RELATED"/>
    <property type="match status" value="1"/>
</dbReference>
<feature type="domain" description="Superoxide dismutase copper/zinc binding" evidence="4">
    <location>
        <begin position="60"/>
        <end position="191"/>
    </location>
</feature>
<keyword evidence="3" id="KW-0560">Oxidoreductase</keyword>
<name>A0ABR8VP03_9BACI</name>
<dbReference type="Gene3D" id="2.60.40.200">
    <property type="entry name" value="Superoxide dismutase, copper/zinc binding domain"/>
    <property type="match status" value="1"/>
</dbReference>
<comment type="similarity">
    <text evidence="1 3">Belongs to the Cu-Zn superoxide dismutase family.</text>
</comment>
<dbReference type="EC" id="1.15.1.1" evidence="3"/>
<dbReference type="EMBL" id="JACSPV010000031">
    <property type="protein sequence ID" value="MBD8006468.1"/>
    <property type="molecule type" value="Genomic_DNA"/>
</dbReference>
<evidence type="ECO:0000256" key="1">
    <source>
        <dbReference type="ARBA" id="ARBA00010457"/>
    </source>
</evidence>
<keyword evidence="6" id="KW-1185">Reference proteome</keyword>
<comment type="function">
    <text evidence="2">Destroys radicals which are normally produced within the cells and which are toxic to biological systems. May play a role in favoring mycobacterial survival in phagocytes.</text>
</comment>
<keyword evidence="3" id="KW-0479">Metal-binding</keyword>
<reference evidence="5 6" key="1">
    <citation type="submission" date="2020-08" db="EMBL/GenBank/DDBJ databases">
        <title>A Genomic Blueprint of the Chicken Gut Microbiome.</title>
        <authorList>
            <person name="Gilroy R."/>
            <person name="Ravi A."/>
            <person name="Getino M."/>
            <person name="Pursley I."/>
            <person name="Horton D.L."/>
            <person name="Alikhan N.-F."/>
            <person name="Baker D."/>
            <person name="Gharbi K."/>
            <person name="Hall N."/>
            <person name="Watson M."/>
            <person name="Adriaenssens E.M."/>
            <person name="Foster-Nyarko E."/>
            <person name="Jarju S."/>
            <person name="Secka A."/>
            <person name="Antonio M."/>
            <person name="Oren A."/>
            <person name="Chaudhuri R."/>
            <person name="La Ragione R.M."/>
            <person name="Hildebrand F."/>
            <person name="Pallen M.J."/>
        </authorList>
    </citation>
    <scope>NUCLEOTIDE SEQUENCE [LARGE SCALE GENOMIC DNA]</scope>
    <source>
        <strain evidence="5 6">Sa1BUA2</strain>
    </source>
</reference>